<dbReference type="InterPro" id="IPR001638">
    <property type="entry name" value="Solute-binding_3/MltF_N"/>
</dbReference>
<dbReference type="PANTHER" id="PTHR35936">
    <property type="entry name" value="MEMBRANE-BOUND LYTIC MUREIN TRANSGLYCOSYLASE F"/>
    <property type="match status" value="1"/>
</dbReference>
<evidence type="ECO:0000313" key="5">
    <source>
        <dbReference type="Proteomes" id="UP000075025"/>
    </source>
</evidence>
<evidence type="ECO:0000256" key="2">
    <source>
        <dbReference type="SAM" id="SignalP"/>
    </source>
</evidence>
<dbReference type="Pfam" id="PF00497">
    <property type="entry name" value="SBP_bac_3"/>
    <property type="match status" value="1"/>
</dbReference>
<gene>
    <name evidence="4" type="ORF">NS220_02340</name>
</gene>
<dbReference type="CDD" id="cd01004">
    <property type="entry name" value="PBP2_MidA_like"/>
    <property type="match status" value="1"/>
</dbReference>
<name>A0A147F0P5_MICTE</name>
<dbReference type="PANTHER" id="PTHR35936:SF17">
    <property type="entry name" value="ARGININE-BINDING EXTRACELLULAR PROTEIN ARTP"/>
    <property type="match status" value="1"/>
</dbReference>
<accession>A0A147F0P5</accession>
<dbReference type="SUPFAM" id="SSF53850">
    <property type="entry name" value="Periplasmic binding protein-like II"/>
    <property type="match status" value="1"/>
</dbReference>
<dbReference type="SMART" id="SM00062">
    <property type="entry name" value="PBPb"/>
    <property type="match status" value="1"/>
</dbReference>
<dbReference type="PATRIC" id="fig|2033.6.peg.440"/>
<evidence type="ECO:0000313" key="4">
    <source>
        <dbReference type="EMBL" id="KTR96373.1"/>
    </source>
</evidence>
<comment type="caution">
    <text evidence="4">The sequence shown here is derived from an EMBL/GenBank/DDBJ whole genome shotgun (WGS) entry which is preliminary data.</text>
</comment>
<dbReference type="RefSeq" id="WP_058622498.1">
    <property type="nucleotide sequence ID" value="NZ_LDRT01000012.1"/>
</dbReference>
<proteinExistence type="predicted"/>
<feature type="signal peptide" evidence="2">
    <location>
        <begin position="1"/>
        <end position="31"/>
    </location>
</feature>
<dbReference type="Proteomes" id="UP000075025">
    <property type="component" value="Unassembled WGS sequence"/>
</dbReference>
<keyword evidence="1 2" id="KW-0732">Signal</keyword>
<dbReference type="EMBL" id="LDRT01000012">
    <property type="protein sequence ID" value="KTR96373.1"/>
    <property type="molecule type" value="Genomic_DNA"/>
</dbReference>
<feature type="domain" description="Solute-binding protein family 3/N-terminal" evidence="3">
    <location>
        <begin position="51"/>
        <end position="281"/>
    </location>
</feature>
<sequence>MHTTTRIAAVAAVAGIAALGLAACSSSPAPAADTASAIATVAPSALRSAGTLSVCTTNLGSPPNISTDESGTLVGSEIDLAKAVAGRLGLTPDFVTVDFAALIPSLQAKQCDVIMASLYIKPERKEVVDFVPYLTSATGVAVKQGSDAGITGLDDSLCGKKVMVTVGTTAQDLADKQSTTCTSEGKKPLDISTNNQATVGFQQLVSGQLDAYLDAAELIGYYQKQGTAGIEMVGEPTDAIDIGAATLKDDTALHDAIQTAFDDIVSTGDYTKILSAWGQESLAYTGSN</sequence>
<evidence type="ECO:0000256" key="1">
    <source>
        <dbReference type="ARBA" id="ARBA00022729"/>
    </source>
</evidence>
<evidence type="ECO:0000259" key="3">
    <source>
        <dbReference type="SMART" id="SM00062"/>
    </source>
</evidence>
<dbReference type="PROSITE" id="PS51257">
    <property type="entry name" value="PROKAR_LIPOPROTEIN"/>
    <property type="match status" value="1"/>
</dbReference>
<organism evidence="4 5">
    <name type="scientific">Microbacterium testaceum</name>
    <name type="common">Aureobacterium testaceum</name>
    <name type="synonym">Brevibacterium testaceum</name>
    <dbReference type="NCBI Taxonomy" id="2033"/>
    <lineage>
        <taxon>Bacteria</taxon>
        <taxon>Bacillati</taxon>
        <taxon>Actinomycetota</taxon>
        <taxon>Actinomycetes</taxon>
        <taxon>Micrococcales</taxon>
        <taxon>Microbacteriaceae</taxon>
        <taxon>Microbacterium</taxon>
    </lineage>
</organism>
<feature type="chain" id="PRO_5007544695" evidence="2">
    <location>
        <begin position="32"/>
        <end position="288"/>
    </location>
</feature>
<protein>
    <submittedName>
        <fullName evidence="4">ABC transporter substrate-binding protein</fullName>
    </submittedName>
</protein>
<reference evidence="4 5" key="1">
    <citation type="journal article" date="2016" name="Front. Microbiol.">
        <title>Genomic Resource of Rice Seed Associated Bacteria.</title>
        <authorList>
            <person name="Midha S."/>
            <person name="Bansal K."/>
            <person name="Sharma S."/>
            <person name="Kumar N."/>
            <person name="Patil P.P."/>
            <person name="Chaudhry V."/>
            <person name="Patil P.B."/>
        </authorList>
    </citation>
    <scope>NUCLEOTIDE SEQUENCE [LARGE SCALE GENOMIC DNA]</scope>
    <source>
        <strain evidence="4 5">NS220</strain>
    </source>
</reference>
<dbReference type="OrthoDB" id="8454826at2"/>
<dbReference type="Gene3D" id="3.40.190.10">
    <property type="entry name" value="Periplasmic binding protein-like II"/>
    <property type="match status" value="2"/>
</dbReference>
<dbReference type="AlphaFoldDB" id="A0A147F0P5"/>